<evidence type="ECO:0000256" key="23">
    <source>
        <dbReference type="ARBA" id="ARBA00044938"/>
    </source>
</evidence>
<dbReference type="GO" id="GO:0004072">
    <property type="term" value="F:aspartate kinase activity"/>
    <property type="evidence" value="ECO:0007669"/>
    <property type="project" value="UniProtKB-UniRule"/>
</dbReference>
<comment type="pathway">
    <text evidence="3 27">Amino-acid biosynthesis; L-methionine biosynthesis via de novo pathway; L-homoserine from L-aspartate: step 1/3.</text>
</comment>
<dbReference type="PANTHER" id="PTHR43070">
    <property type="match status" value="1"/>
</dbReference>
<dbReference type="PROSITE" id="PS00324">
    <property type="entry name" value="ASPARTOKINASE"/>
    <property type="match status" value="1"/>
</dbReference>
<evidence type="ECO:0000256" key="2">
    <source>
        <dbReference type="ARBA" id="ARBA00004766"/>
    </source>
</evidence>
<keyword evidence="20" id="KW-0915">Sodium</keyword>
<dbReference type="OrthoDB" id="9799110at2"/>
<dbReference type="InterPro" id="IPR019811">
    <property type="entry name" value="HDH_CS"/>
</dbReference>
<dbReference type="GO" id="GO:0004412">
    <property type="term" value="F:homoserine dehydrogenase activity"/>
    <property type="evidence" value="ECO:0007669"/>
    <property type="project" value="UniProtKB-UniRule"/>
</dbReference>
<dbReference type="GO" id="GO:0009088">
    <property type="term" value="P:threonine biosynthetic process"/>
    <property type="evidence" value="ECO:0007669"/>
    <property type="project" value="UniProtKB-UniRule"/>
</dbReference>
<dbReference type="Gene3D" id="3.40.1160.10">
    <property type="entry name" value="Acetylglutamate kinase-like"/>
    <property type="match status" value="1"/>
</dbReference>
<dbReference type="UniPathway" id="UPA00050">
    <property type="reaction ID" value="UER00063"/>
</dbReference>
<evidence type="ECO:0000256" key="1">
    <source>
        <dbReference type="ARBA" id="ARBA00001920"/>
    </source>
</evidence>
<evidence type="ECO:0000256" key="15">
    <source>
        <dbReference type="ARBA" id="ARBA00022777"/>
    </source>
</evidence>
<keyword evidence="16 27" id="KW-0067">ATP-binding</keyword>
<comment type="subunit">
    <text evidence="9 27">Homotetramer.</text>
</comment>
<evidence type="ECO:0000256" key="20">
    <source>
        <dbReference type="ARBA" id="ARBA00023053"/>
    </source>
</evidence>
<dbReference type="Proteomes" id="UP000243937">
    <property type="component" value="Chromosome"/>
</dbReference>
<dbReference type="PANTHER" id="PTHR43070:SF5">
    <property type="entry name" value="HOMOSERINE DEHYDROGENASE"/>
    <property type="match status" value="1"/>
</dbReference>
<dbReference type="InterPro" id="IPR036393">
    <property type="entry name" value="AceGlu_kinase-like_sf"/>
</dbReference>
<dbReference type="UniPathway" id="UPA00034">
    <property type="reaction ID" value="UER00015"/>
</dbReference>
<comment type="similarity">
    <text evidence="7 27">In the C-terminal section; belongs to the homoserine dehydrogenase family.</text>
</comment>
<dbReference type="Pfam" id="PF00742">
    <property type="entry name" value="Homoserine_dh"/>
    <property type="match status" value="1"/>
</dbReference>
<dbReference type="EMBL" id="CP021377">
    <property type="protein sequence ID" value="ART82686.1"/>
    <property type="molecule type" value="Genomic_DNA"/>
</dbReference>
<comment type="catalytic activity">
    <reaction evidence="26">
        <text>L-homoserine + NAD(+) = L-aspartate 4-semialdehyde + NADH + H(+)</text>
        <dbReference type="Rhea" id="RHEA:15757"/>
        <dbReference type="ChEBI" id="CHEBI:15378"/>
        <dbReference type="ChEBI" id="CHEBI:57476"/>
        <dbReference type="ChEBI" id="CHEBI:57540"/>
        <dbReference type="ChEBI" id="CHEBI:57945"/>
        <dbReference type="ChEBI" id="CHEBI:537519"/>
        <dbReference type="EC" id="1.1.1.3"/>
    </reaction>
    <physiologicalReaction direction="right-to-left" evidence="26">
        <dbReference type="Rhea" id="RHEA:15759"/>
    </physiologicalReaction>
</comment>
<evidence type="ECO:0000256" key="27">
    <source>
        <dbReference type="PIRNR" id="PIRNR000727"/>
    </source>
</evidence>
<comment type="pathway">
    <text evidence="4 27">Amino-acid biosynthesis; L-threonine biosynthesis; L-threonine from L-aspartate: step 3/5.</text>
</comment>
<dbReference type="GO" id="GO:0050661">
    <property type="term" value="F:NADP binding"/>
    <property type="evidence" value="ECO:0007669"/>
    <property type="project" value="UniProtKB-UniRule"/>
</dbReference>
<dbReference type="Gene3D" id="1.20.120.1320">
    <property type="entry name" value="Aspartokinase, catalytic domain"/>
    <property type="match status" value="1"/>
</dbReference>
<evidence type="ECO:0000256" key="17">
    <source>
        <dbReference type="ARBA" id="ARBA00022857"/>
    </source>
</evidence>
<keyword evidence="10 27" id="KW-0028">Amino-acid biosynthesis</keyword>
<evidence type="ECO:0000256" key="12">
    <source>
        <dbReference type="ARBA" id="ARBA00022697"/>
    </source>
</evidence>
<dbReference type="InterPro" id="IPR049638">
    <property type="entry name" value="AK-HD"/>
</dbReference>
<dbReference type="GO" id="GO:0046872">
    <property type="term" value="F:metal ion binding"/>
    <property type="evidence" value="ECO:0007669"/>
    <property type="project" value="UniProtKB-KW"/>
</dbReference>
<evidence type="ECO:0000256" key="8">
    <source>
        <dbReference type="ARBA" id="ARBA00010046"/>
    </source>
</evidence>
<accession>A0A1Y0D687</accession>
<dbReference type="GO" id="GO:0009089">
    <property type="term" value="P:lysine biosynthetic process via diaminopimelate"/>
    <property type="evidence" value="ECO:0007669"/>
    <property type="project" value="UniProtKB-UniRule"/>
</dbReference>
<keyword evidence="21" id="KW-0486">Methionine biosynthesis</keyword>
<dbReference type="InterPro" id="IPR036291">
    <property type="entry name" value="NAD(P)-bd_dom_sf"/>
</dbReference>
<dbReference type="SUPFAM" id="SSF55347">
    <property type="entry name" value="Glyceraldehyde-3-phosphate dehydrogenase-like, C-terminal domain"/>
    <property type="match status" value="1"/>
</dbReference>
<dbReference type="GO" id="GO:0009090">
    <property type="term" value="P:homoserine biosynthetic process"/>
    <property type="evidence" value="ECO:0007669"/>
    <property type="project" value="UniProtKB-ARBA"/>
</dbReference>
<evidence type="ECO:0000256" key="21">
    <source>
        <dbReference type="ARBA" id="ARBA00023167"/>
    </source>
</evidence>
<dbReference type="InterPro" id="IPR001048">
    <property type="entry name" value="Asp/Glu/Uridylate_kinase"/>
</dbReference>
<comment type="catalytic activity">
    <reaction evidence="25">
        <text>L-homoserine + NADP(+) = L-aspartate 4-semialdehyde + NADPH + H(+)</text>
        <dbReference type="Rhea" id="RHEA:15761"/>
        <dbReference type="ChEBI" id="CHEBI:15378"/>
        <dbReference type="ChEBI" id="CHEBI:57476"/>
        <dbReference type="ChEBI" id="CHEBI:57783"/>
        <dbReference type="ChEBI" id="CHEBI:58349"/>
        <dbReference type="ChEBI" id="CHEBI:537519"/>
        <dbReference type="EC" id="1.1.1.3"/>
    </reaction>
    <physiologicalReaction direction="right-to-left" evidence="25">
        <dbReference type="Rhea" id="RHEA:15763"/>
    </physiologicalReaction>
</comment>
<feature type="domain" description="Aspartate/homoserine dehydrogenase NAD-binding" evidence="30">
    <location>
        <begin position="471"/>
        <end position="588"/>
    </location>
</feature>
<evidence type="ECO:0000256" key="25">
    <source>
        <dbReference type="ARBA" id="ARBA00048841"/>
    </source>
</evidence>
<keyword evidence="18 27" id="KW-0560">Oxidoreductase</keyword>
<evidence type="ECO:0000256" key="9">
    <source>
        <dbReference type="ARBA" id="ARBA00011881"/>
    </source>
</evidence>
<evidence type="ECO:0000256" key="22">
    <source>
        <dbReference type="ARBA" id="ARBA00023268"/>
    </source>
</evidence>
<feature type="domain" description="Homoserine dehydrogenase catalytic" evidence="29">
    <location>
        <begin position="612"/>
        <end position="808"/>
    </location>
</feature>
<evidence type="ECO:0000256" key="11">
    <source>
        <dbReference type="ARBA" id="ARBA00022679"/>
    </source>
</evidence>
<dbReference type="NCBIfam" id="TIGR00657">
    <property type="entry name" value="asp_kinases"/>
    <property type="match status" value="1"/>
</dbReference>
<evidence type="ECO:0000256" key="24">
    <source>
        <dbReference type="ARBA" id="ARBA00048561"/>
    </source>
</evidence>
<keyword evidence="19" id="KW-0520">NAD</keyword>
<dbReference type="Pfam" id="PF00696">
    <property type="entry name" value="AA_kinase"/>
    <property type="match status" value="1"/>
</dbReference>
<dbReference type="RefSeq" id="WP_087036397.1">
    <property type="nucleotide sequence ID" value="NZ_CP021377.1"/>
</dbReference>
<evidence type="ECO:0000256" key="13">
    <source>
        <dbReference type="ARBA" id="ARBA00022723"/>
    </source>
</evidence>
<dbReference type="InterPro" id="IPR001341">
    <property type="entry name" value="Asp_kinase"/>
</dbReference>
<proteinExistence type="inferred from homology"/>
<dbReference type="GO" id="GO:0005524">
    <property type="term" value="F:ATP binding"/>
    <property type="evidence" value="ECO:0007669"/>
    <property type="project" value="UniProtKB-UniRule"/>
</dbReference>
<dbReference type="CDD" id="cd04243">
    <property type="entry name" value="AAK_AK-HSDH-like"/>
    <property type="match status" value="1"/>
</dbReference>
<evidence type="ECO:0000259" key="29">
    <source>
        <dbReference type="Pfam" id="PF00742"/>
    </source>
</evidence>
<evidence type="ECO:0000256" key="7">
    <source>
        <dbReference type="ARBA" id="ARBA00007952"/>
    </source>
</evidence>
<evidence type="ECO:0000256" key="10">
    <source>
        <dbReference type="ARBA" id="ARBA00022605"/>
    </source>
</evidence>
<evidence type="ECO:0000256" key="4">
    <source>
        <dbReference type="ARBA" id="ARBA00005056"/>
    </source>
</evidence>
<dbReference type="KEGG" id="opf:CBP31_08675"/>
<keyword evidence="32" id="KW-1185">Reference proteome</keyword>
<keyword evidence="12" id="KW-0791">Threonine biosynthesis</keyword>
<dbReference type="InterPro" id="IPR042199">
    <property type="entry name" value="AsparK_Bifunc_asparK/hSer_DH"/>
</dbReference>
<comment type="pathway">
    <text evidence="5 27">Amino-acid biosynthesis; L-methionine biosynthesis via de novo pathway; L-homoserine from L-aspartate: step 3/3.</text>
</comment>
<keyword evidence="11 27" id="KW-0808">Transferase</keyword>
<organism evidence="31 32">
    <name type="scientific">Oceanisphaera profunda</name>
    <dbReference type="NCBI Taxonomy" id="1416627"/>
    <lineage>
        <taxon>Bacteria</taxon>
        <taxon>Pseudomonadati</taxon>
        <taxon>Pseudomonadota</taxon>
        <taxon>Gammaproteobacteria</taxon>
        <taxon>Aeromonadales</taxon>
        <taxon>Aeromonadaceae</taxon>
        <taxon>Oceanisphaera</taxon>
    </lineage>
</organism>
<evidence type="ECO:0000256" key="6">
    <source>
        <dbReference type="ARBA" id="ARBA00005139"/>
    </source>
</evidence>
<name>A0A1Y0D687_9GAMM</name>
<keyword evidence="22" id="KW-0511">Multifunctional enzyme</keyword>
<comment type="pathway">
    <text evidence="6 27">Amino-acid biosynthesis; L-threonine biosynthesis; L-threonine from L-aspartate: step 1/5.</text>
</comment>
<keyword evidence="15 27" id="KW-0418">Kinase</keyword>
<evidence type="ECO:0000256" key="26">
    <source>
        <dbReference type="ARBA" id="ARBA00049031"/>
    </source>
</evidence>
<evidence type="ECO:0000256" key="3">
    <source>
        <dbReference type="ARBA" id="ARBA00004986"/>
    </source>
</evidence>
<sequence>MIPHPSSDKADTHTLKRPVHKFGGSSLADATGLQRVADIIANEGQTDALVVVSASGKTTNRLIELLNLFDSGDSAAATTLEGIYSYQQGLITSTLPIAEAELLQAALDVDINTIAHVLESQRLDDYQRNFIQAFGEQWSARLLSALLSSQGVASSPLDAREFLRVSGSPVQIDDATSRQLLANLFSARSHQVLVVTGFIAGDDQGRTRLLGRNGSDFSATLLALLAGSSHTTIWSDVPGVFSADPRRVSEAQLLSRLSLPEAAELARLGSSVLHNRTLGPVAESGQQLMLRSSYHPGDGHTRILRHDPRDPGARIVTSVDDAVLIEMSISDRYHERVNALTEWLTRRELAPLACKRRPERKLWQIAYTPEQAQQVFSLLRDHQTSGGFEDLQQREGFSLVALVGKGVTAQPEQCLHFYHALNEQPLEFIQPAVNGLSLVGVVRKMVLEPLLLRLHNSLFSRPKRIGLILFGRGNIGQAWLKLYQAQQANLEQQLNVQLTLFGAFNSQGGLLSSQGLTVEQLLNDFQPEPVQWPDWLEDIADHGFDQLIALDFTASESLVAHYPALVAQRIHLIAANKLAGAAAQDFYLPLKQSLVEHDVQFLSNATVGAGLPVQSSIKQLQHSGEQVRAISGIFSGTLSWLFQHFDGSQPFSELVLQAWQQGLTEPDPREDLNGQDVQRKLVILAREAGFDLDPAQVKVHNLVPESLLALDKEAFFDRLSELDATMSDQLAKADEVDGVLRHVARFDGITGKAEVGLEVVSRDHAFAHVRPGDNIYAIETTHYRQNPLIIQGPGAGREVTAGAMQADLWQLLASL</sequence>
<evidence type="ECO:0000256" key="14">
    <source>
        <dbReference type="ARBA" id="ARBA00022741"/>
    </source>
</evidence>
<dbReference type="PROSITE" id="PS01042">
    <property type="entry name" value="HOMOSER_DHGENASE"/>
    <property type="match status" value="1"/>
</dbReference>
<dbReference type="AlphaFoldDB" id="A0A1Y0D687"/>
<dbReference type="PIRSF" id="PIRSF000727">
    <property type="entry name" value="ThrA"/>
    <property type="match status" value="1"/>
</dbReference>
<dbReference type="GO" id="GO:0009086">
    <property type="term" value="P:methionine biosynthetic process"/>
    <property type="evidence" value="ECO:0007669"/>
    <property type="project" value="UniProtKB-KW"/>
</dbReference>
<evidence type="ECO:0000313" key="32">
    <source>
        <dbReference type="Proteomes" id="UP000243937"/>
    </source>
</evidence>
<evidence type="ECO:0000256" key="18">
    <source>
        <dbReference type="ARBA" id="ARBA00023002"/>
    </source>
</evidence>
<dbReference type="InterPro" id="IPR005106">
    <property type="entry name" value="Asp/hSer_DH_NAD-bd"/>
</dbReference>
<comment type="cofactor">
    <cofactor evidence="1">
        <name>a metal cation</name>
        <dbReference type="ChEBI" id="CHEBI:25213"/>
    </cofactor>
</comment>
<dbReference type="NCBIfam" id="NF007003">
    <property type="entry name" value="PRK09466.1"/>
    <property type="match status" value="1"/>
</dbReference>
<evidence type="ECO:0000256" key="5">
    <source>
        <dbReference type="ARBA" id="ARBA00005062"/>
    </source>
</evidence>
<evidence type="ECO:0000256" key="16">
    <source>
        <dbReference type="ARBA" id="ARBA00022840"/>
    </source>
</evidence>
<dbReference type="Gene3D" id="3.40.50.720">
    <property type="entry name" value="NAD(P)-binding Rossmann-like Domain"/>
    <property type="match status" value="1"/>
</dbReference>
<comment type="function">
    <text evidence="23">Bifunctional aspartate kinase and homoserine dehydrogenase that catalyzes the first and the third steps toward the synthesis of lysine, methionine and threonine from aspartate.</text>
</comment>
<comment type="pathway">
    <text evidence="2 27">Amino-acid biosynthesis; L-lysine biosynthesis via DAP pathway; (S)-tetrahydrodipicolinate from L-aspartate: step 1/4.</text>
</comment>
<dbReference type="Pfam" id="PF03447">
    <property type="entry name" value="NAD_binding_3"/>
    <property type="match status" value="1"/>
</dbReference>
<protein>
    <recommendedName>
        <fullName evidence="27">Bifunctional aspartokinase/homoserine dehydrogenase</fullName>
    </recommendedName>
    <domain>
        <recommendedName>
            <fullName evidence="27">Aspartokinase</fullName>
            <ecNumber evidence="27">2.7.2.4</ecNumber>
        </recommendedName>
    </domain>
    <domain>
        <recommendedName>
            <fullName evidence="27">Homoserine dehydrogenase</fullName>
            <ecNumber evidence="27">1.1.1.3</ecNumber>
        </recommendedName>
    </domain>
</protein>
<comment type="catalytic activity">
    <reaction evidence="24">
        <text>L-aspartate + ATP = 4-phospho-L-aspartate + ADP</text>
        <dbReference type="Rhea" id="RHEA:23776"/>
        <dbReference type="ChEBI" id="CHEBI:29991"/>
        <dbReference type="ChEBI" id="CHEBI:30616"/>
        <dbReference type="ChEBI" id="CHEBI:57535"/>
        <dbReference type="ChEBI" id="CHEBI:456216"/>
        <dbReference type="EC" id="2.7.2.4"/>
    </reaction>
    <physiologicalReaction direction="left-to-right" evidence="24">
        <dbReference type="Rhea" id="RHEA:23777"/>
    </physiologicalReaction>
</comment>
<dbReference type="FunFam" id="3.30.360.10:FF:000006">
    <property type="entry name" value="Bifunctional aspartokinase/homoserine dehydrogenase"/>
    <property type="match status" value="1"/>
</dbReference>
<dbReference type="InterPro" id="IPR011147">
    <property type="entry name" value="Bifunc_Aspkin/hSer_DH"/>
</dbReference>
<feature type="domain" description="Aspartate/glutamate/uridylate kinase" evidence="28">
    <location>
        <begin position="16"/>
        <end position="290"/>
    </location>
</feature>
<evidence type="ECO:0000259" key="30">
    <source>
        <dbReference type="Pfam" id="PF03447"/>
    </source>
</evidence>
<evidence type="ECO:0000259" key="28">
    <source>
        <dbReference type="Pfam" id="PF00696"/>
    </source>
</evidence>
<comment type="similarity">
    <text evidence="8 27">In the N-terminal section; belongs to the aspartokinase family.</text>
</comment>
<keyword evidence="14 27" id="KW-0547">Nucleotide-binding</keyword>
<keyword evidence="13" id="KW-0479">Metal-binding</keyword>
<dbReference type="UniPathway" id="UPA00051">
    <property type="reaction ID" value="UER00462"/>
</dbReference>
<dbReference type="SUPFAM" id="SSF51735">
    <property type="entry name" value="NAD(P)-binding Rossmann-fold domains"/>
    <property type="match status" value="1"/>
</dbReference>
<reference evidence="31 32" key="1">
    <citation type="journal article" date="2014" name="Int. J. Syst. Evol. Microbiol.">
        <title>Oceanisphaera profunda sp. nov., a marine bacterium isolated from deep-sea sediment, and emended description of the genus Oceanisphaera.</title>
        <authorList>
            <person name="Xu Z."/>
            <person name="Zhang X.Y."/>
            <person name="Su H.N."/>
            <person name="Yu Z.C."/>
            <person name="Liu C."/>
            <person name="Li H."/>
            <person name="Chen X.L."/>
            <person name="Song X.Y."/>
            <person name="Xie B.B."/>
            <person name="Qin Q.L."/>
            <person name="Zhou B.C."/>
            <person name="Shi M."/>
            <person name="Huang Y."/>
            <person name="Zhang Y.Z."/>
        </authorList>
    </citation>
    <scope>NUCLEOTIDE SEQUENCE [LARGE SCALE GENOMIC DNA]</scope>
    <source>
        <strain evidence="31 32">SM1222</strain>
    </source>
</reference>
<gene>
    <name evidence="31" type="ORF">CBP31_08675</name>
</gene>
<dbReference type="EC" id="2.7.2.4" evidence="27"/>
<dbReference type="InterPro" id="IPR001342">
    <property type="entry name" value="HDH_cat"/>
</dbReference>
<dbReference type="InterPro" id="IPR018042">
    <property type="entry name" value="Aspartate_kinase_CS"/>
</dbReference>
<keyword evidence="17 27" id="KW-0521">NADP</keyword>
<evidence type="ECO:0000256" key="19">
    <source>
        <dbReference type="ARBA" id="ARBA00023027"/>
    </source>
</evidence>
<dbReference type="Gene3D" id="3.30.360.10">
    <property type="entry name" value="Dihydrodipicolinate Reductase, domain 2"/>
    <property type="match status" value="1"/>
</dbReference>
<dbReference type="SUPFAM" id="SSF53633">
    <property type="entry name" value="Carbamate kinase-like"/>
    <property type="match status" value="1"/>
</dbReference>
<dbReference type="EC" id="1.1.1.3" evidence="27"/>
<evidence type="ECO:0000313" key="31">
    <source>
        <dbReference type="EMBL" id="ART82686.1"/>
    </source>
</evidence>